<reference evidence="1 2" key="1">
    <citation type="journal article" date="2018" name="Front. Plant Sci.">
        <title>Red Clover (Trifolium pratense) and Zigzag Clover (T. medium) - A Picture of Genomic Similarities and Differences.</title>
        <authorList>
            <person name="Dluhosova J."/>
            <person name="Istvanek J."/>
            <person name="Nedelnik J."/>
            <person name="Repkova J."/>
        </authorList>
    </citation>
    <scope>NUCLEOTIDE SEQUENCE [LARGE SCALE GENOMIC DNA]</scope>
    <source>
        <strain evidence="2">cv. 10/8</strain>
        <tissue evidence="1">Leaf</tissue>
    </source>
</reference>
<name>A0A392UWA7_9FABA</name>
<dbReference type="AlphaFoldDB" id="A0A392UWA7"/>
<keyword evidence="2" id="KW-1185">Reference proteome</keyword>
<proteinExistence type="predicted"/>
<feature type="non-terminal residue" evidence="1">
    <location>
        <position position="31"/>
    </location>
</feature>
<organism evidence="1 2">
    <name type="scientific">Trifolium medium</name>
    <dbReference type="NCBI Taxonomy" id="97028"/>
    <lineage>
        <taxon>Eukaryota</taxon>
        <taxon>Viridiplantae</taxon>
        <taxon>Streptophyta</taxon>
        <taxon>Embryophyta</taxon>
        <taxon>Tracheophyta</taxon>
        <taxon>Spermatophyta</taxon>
        <taxon>Magnoliopsida</taxon>
        <taxon>eudicotyledons</taxon>
        <taxon>Gunneridae</taxon>
        <taxon>Pentapetalae</taxon>
        <taxon>rosids</taxon>
        <taxon>fabids</taxon>
        <taxon>Fabales</taxon>
        <taxon>Fabaceae</taxon>
        <taxon>Papilionoideae</taxon>
        <taxon>50 kb inversion clade</taxon>
        <taxon>NPAAA clade</taxon>
        <taxon>Hologalegina</taxon>
        <taxon>IRL clade</taxon>
        <taxon>Trifolieae</taxon>
        <taxon>Trifolium</taxon>
    </lineage>
</organism>
<accession>A0A392UWA7</accession>
<evidence type="ECO:0000313" key="1">
    <source>
        <dbReference type="EMBL" id="MCI78995.1"/>
    </source>
</evidence>
<protein>
    <submittedName>
        <fullName evidence="1">Uncharacterized protein</fullName>
    </submittedName>
</protein>
<sequence>MGSTSVSEFCQRQRSEEDGFEANKKCKGLLE</sequence>
<evidence type="ECO:0000313" key="2">
    <source>
        <dbReference type="Proteomes" id="UP000265520"/>
    </source>
</evidence>
<comment type="caution">
    <text evidence="1">The sequence shown here is derived from an EMBL/GenBank/DDBJ whole genome shotgun (WGS) entry which is preliminary data.</text>
</comment>
<dbReference type="Proteomes" id="UP000265520">
    <property type="component" value="Unassembled WGS sequence"/>
</dbReference>
<dbReference type="EMBL" id="LXQA010963643">
    <property type="protein sequence ID" value="MCI78995.1"/>
    <property type="molecule type" value="Genomic_DNA"/>
</dbReference>
<gene>
    <name evidence="1" type="ORF">A2U01_0100266</name>
</gene>